<reference evidence="1" key="1">
    <citation type="submission" date="2020-11" db="EMBL/GenBank/DDBJ databases">
        <authorList>
            <person name="Tran Van P."/>
        </authorList>
    </citation>
    <scope>NUCLEOTIDE SEQUENCE</scope>
</reference>
<protein>
    <submittedName>
        <fullName evidence="1">Uncharacterized protein</fullName>
    </submittedName>
</protein>
<evidence type="ECO:0000313" key="1">
    <source>
        <dbReference type="EMBL" id="CAD7452725.1"/>
    </source>
</evidence>
<accession>A0A7R9FFY3</accession>
<gene>
    <name evidence="1" type="ORF">TTEB3V08_LOCUS898</name>
</gene>
<organism evidence="1">
    <name type="scientific">Timema tahoe</name>
    <dbReference type="NCBI Taxonomy" id="61484"/>
    <lineage>
        <taxon>Eukaryota</taxon>
        <taxon>Metazoa</taxon>
        <taxon>Ecdysozoa</taxon>
        <taxon>Arthropoda</taxon>
        <taxon>Hexapoda</taxon>
        <taxon>Insecta</taxon>
        <taxon>Pterygota</taxon>
        <taxon>Neoptera</taxon>
        <taxon>Polyneoptera</taxon>
        <taxon>Phasmatodea</taxon>
        <taxon>Timematodea</taxon>
        <taxon>Timematoidea</taxon>
        <taxon>Timematidae</taxon>
        <taxon>Timema</taxon>
    </lineage>
</organism>
<dbReference type="EMBL" id="OE000160">
    <property type="protein sequence ID" value="CAD7452725.1"/>
    <property type="molecule type" value="Genomic_DNA"/>
</dbReference>
<dbReference type="AlphaFoldDB" id="A0A7R9FFY3"/>
<proteinExistence type="predicted"/>
<sequence length="345" mass="38519">MGLGGAQGVGKSCKWLDRGDGEDLIVGVLRIDIAVVEQVGVSWAAVPSGGDRCEGGGREWGQEQGWVGCTPATRSVANLVIYCDSHKDAREQLSVELSVCEEMIQSKLTMLNPGNTPRHAARCNRNEQYFMIKRCSDCLQSSVTYLLYATTGHVNIILSYEFHEQWRRVRASKASYCLPCFKIKEGEKGKSGGSSYHGVLLTALHKTHVTNILELVVQLVAIQLRHNEALSNNSLWSELVAKNPEVPSSILGAYRFFYEAVGLERGQLNLLREMEHDIGSVIALLDHWTVPVQLVAQLKFCQRWTLAQVTNILRRHVYSFSILEHDSIDDVSCRVIKHNIRIADT</sequence>
<name>A0A7R9FFY3_9NEOP</name>